<dbReference type="EMBL" id="CP007536">
    <property type="protein sequence ID" value="AIC16123.1"/>
    <property type="molecule type" value="Genomic_DNA"/>
</dbReference>
<sequence length="229" mass="26082">MMFRKTGTVVMSMLLIGILAPAWLGNNNGSGSDAFAEEEEEEKQDIHTRVFITKPSCTYKSAWELQQGIMINKYGYTSYTNNSSLNVVCFPHVSLLTLDSTVEKLRAAYPYDMLIFVYDLSPEIAYDDNDNNTNDKNAPSPLVSDQWEWNLWLRTYSGIPSTYDYSLLLGKAWIDKGYAIADYDSEVINHEWAHLATCKVHGQDADEGNPATWRPFFAQNNETRPWCSM</sequence>
<organism evidence="1 2">
    <name type="scientific">Nitrososphaera viennensis EN76</name>
    <dbReference type="NCBI Taxonomy" id="926571"/>
    <lineage>
        <taxon>Archaea</taxon>
        <taxon>Nitrososphaerota</taxon>
        <taxon>Nitrososphaeria</taxon>
        <taxon>Nitrososphaerales</taxon>
        <taxon>Nitrososphaeraceae</taxon>
        <taxon>Nitrososphaera</taxon>
    </lineage>
</organism>
<name>A0A060HKV8_9ARCH</name>
<dbReference type="KEGG" id="nvn:NVIE_1909"/>
<accession>A0A060HKV8</accession>
<proteinExistence type="predicted"/>
<reference evidence="1 2" key="1">
    <citation type="journal article" date="2014" name="Int. J. Syst. Evol. Microbiol.">
        <title>Nitrososphaera viennensis gen. nov., sp. nov., an aerobic and mesophilic, ammonia-oxidizing archaeon from soil and a member of the archaeal phylum Thaumarchaeota.</title>
        <authorList>
            <person name="Stieglmeier M."/>
            <person name="Klingl A."/>
            <person name="Alves R.J."/>
            <person name="Rittmann S.K."/>
            <person name="Melcher M."/>
            <person name="Leisch N."/>
            <person name="Schleper C."/>
        </authorList>
    </citation>
    <scope>NUCLEOTIDE SEQUENCE [LARGE SCALE GENOMIC DNA]</scope>
    <source>
        <strain evidence="1">EN76</strain>
    </source>
</reference>
<protein>
    <submittedName>
        <fullName evidence="1">Uncharacterized protein</fullName>
    </submittedName>
</protein>
<evidence type="ECO:0000313" key="2">
    <source>
        <dbReference type="Proteomes" id="UP000027093"/>
    </source>
</evidence>
<dbReference type="GeneID" id="74947125"/>
<dbReference type="OrthoDB" id="376059at2157"/>
<dbReference type="Proteomes" id="UP000027093">
    <property type="component" value="Chromosome"/>
</dbReference>
<gene>
    <name evidence="1" type="ORF">NVIE_1909</name>
</gene>
<dbReference type="AlphaFoldDB" id="A0A060HKV8"/>
<dbReference type="HOGENOM" id="CLU_1207653_0_0_2"/>
<keyword evidence="2" id="KW-1185">Reference proteome</keyword>
<evidence type="ECO:0000313" key="1">
    <source>
        <dbReference type="EMBL" id="AIC16123.1"/>
    </source>
</evidence>
<dbReference type="RefSeq" id="WP_144239607.1">
    <property type="nucleotide sequence ID" value="NZ_CP007536.1"/>
</dbReference>
<dbReference type="STRING" id="926571.NVIE_1909"/>